<accession>A0A9X9PYR9</accession>
<keyword evidence="2" id="KW-1185">Reference proteome</keyword>
<evidence type="ECO:0000313" key="1">
    <source>
        <dbReference type="EMBL" id="VCW77673.1"/>
    </source>
</evidence>
<organism evidence="1 2">
    <name type="scientific">Gulo gulo</name>
    <name type="common">Wolverine</name>
    <name type="synonym">Gluton</name>
    <dbReference type="NCBI Taxonomy" id="48420"/>
    <lineage>
        <taxon>Eukaryota</taxon>
        <taxon>Metazoa</taxon>
        <taxon>Chordata</taxon>
        <taxon>Craniata</taxon>
        <taxon>Vertebrata</taxon>
        <taxon>Euteleostomi</taxon>
        <taxon>Mammalia</taxon>
        <taxon>Eutheria</taxon>
        <taxon>Laurasiatheria</taxon>
        <taxon>Carnivora</taxon>
        <taxon>Caniformia</taxon>
        <taxon>Musteloidea</taxon>
        <taxon>Mustelidae</taxon>
        <taxon>Guloninae</taxon>
        <taxon>Gulo</taxon>
    </lineage>
</organism>
<reference evidence="1 2" key="1">
    <citation type="submission" date="2018-10" db="EMBL/GenBank/DDBJ databases">
        <authorList>
            <person name="Ekblom R."/>
            <person name="Jareborg N."/>
        </authorList>
    </citation>
    <scope>NUCLEOTIDE SEQUENCE [LARGE SCALE GENOMIC DNA]</scope>
    <source>
        <tissue evidence="1">Muscle</tissue>
    </source>
</reference>
<comment type="caution">
    <text evidence="1">The sequence shown here is derived from an EMBL/GenBank/DDBJ whole genome shotgun (WGS) entry which is preliminary data.</text>
</comment>
<evidence type="ECO:0000313" key="2">
    <source>
        <dbReference type="Proteomes" id="UP000269945"/>
    </source>
</evidence>
<name>A0A9X9PYR9_GULGU</name>
<proteinExistence type="predicted"/>
<dbReference type="EMBL" id="CYRY02009182">
    <property type="protein sequence ID" value="VCW77673.1"/>
    <property type="molecule type" value="Genomic_DNA"/>
</dbReference>
<sequence>MGCRRPWGGGFGDEPGTRCESRVCAGPREEKEGSCCARNP</sequence>
<protein>
    <submittedName>
        <fullName evidence="1">Uncharacterized protein</fullName>
    </submittedName>
</protein>
<gene>
    <name evidence="1" type="ORF">BN2614_LOCUS1</name>
</gene>
<dbReference type="AlphaFoldDB" id="A0A9X9PYR9"/>
<dbReference type="Proteomes" id="UP000269945">
    <property type="component" value="Unassembled WGS sequence"/>
</dbReference>